<proteinExistence type="predicted"/>
<feature type="region of interest" description="Disordered" evidence="1">
    <location>
        <begin position="1"/>
        <end position="57"/>
    </location>
</feature>
<evidence type="ECO:0000313" key="3">
    <source>
        <dbReference type="EMBL" id="KLT40237.1"/>
    </source>
</evidence>
<dbReference type="SUPFAM" id="SSF53474">
    <property type="entry name" value="alpha/beta-Hydrolases"/>
    <property type="match status" value="1"/>
</dbReference>
<gene>
    <name evidence="3" type="ORF">CC85DRAFT_278208</name>
</gene>
<dbReference type="InterPro" id="IPR000073">
    <property type="entry name" value="AB_hydrolase_1"/>
</dbReference>
<dbReference type="InterPro" id="IPR029058">
    <property type="entry name" value="AB_hydrolase_fold"/>
</dbReference>
<reference evidence="3 4" key="1">
    <citation type="submission" date="2015-03" db="EMBL/GenBank/DDBJ databases">
        <title>Genomics and transcriptomics of the oil-accumulating basidiomycete yeast T. oleaginosus allow insights into substrate utilization and the diverse evolutionary trajectories of mating systems in fungi.</title>
        <authorList>
            <consortium name="DOE Joint Genome Institute"/>
            <person name="Kourist R."/>
            <person name="Kracht O."/>
            <person name="Bracharz F."/>
            <person name="Lipzen A."/>
            <person name="Nolan M."/>
            <person name="Ohm R."/>
            <person name="Grigoriev I."/>
            <person name="Sun S."/>
            <person name="Heitman J."/>
            <person name="Bruck T."/>
            <person name="Nowrousian M."/>
        </authorList>
    </citation>
    <scope>NUCLEOTIDE SEQUENCE [LARGE SCALE GENOMIC DNA]</scope>
    <source>
        <strain evidence="3 4">IBC0246</strain>
    </source>
</reference>
<dbReference type="PANTHER" id="PTHR43194">
    <property type="entry name" value="HYDROLASE ALPHA/BETA FOLD FAMILY"/>
    <property type="match status" value="1"/>
</dbReference>
<keyword evidence="3" id="KW-0378">Hydrolase</keyword>
<dbReference type="Proteomes" id="UP000053611">
    <property type="component" value="Unassembled WGS sequence"/>
</dbReference>
<evidence type="ECO:0000259" key="2">
    <source>
        <dbReference type="Pfam" id="PF12697"/>
    </source>
</evidence>
<dbReference type="PANTHER" id="PTHR43194:SF2">
    <property type="entry name" value="PEROXISOMAL MEMBRANE PROTEIN LPX1"/>
    <property type="match status" value="1"/>
</dbReference>
<dbReference type="EMBL" id="KQ087239">
    <property type="protein sequence ID" value="KLT40237.1"/>
    <property type="molecule type" value="Genomic_DNA"/>
</dbReference>
<keyword evidence="4" id="KW-1185">Reference proteome</keyword>
<dbReference type="STRING" id="879819.A0A0J0XGT2"/>
<name>A0A0J0XGT2_9TREE</name>
<dbReference type="Pfam" id="PF12697">
    <property type="entry name" value="Abhydrolase_6"/>
    <property type="match status" value="1"/>
</dbReference>
<accession>A0A0J0XGT2</accession>
<dbReference type="AlphaFoldDB" id="A0A0J0XGT2"/>
<dbReference type="InterPro" id="IPR050228">
    <property type="entry name" value="Carboxylesterase_BioH"/>
</dbReference>
<dbReference type="OrthoDB" id="94039at2759"/>
<protein>
    <submittedName>
        <fullName evidence="3">Alpha/beta-hydrolase</fullName>
    </submittedName>
</protein>
<feature type="domain" description="AB hydrolase-1" evidence="2">
    <location>
        <begin position="207"/>
        <end position="438"/>
    </location>
</feature>
<evidence type="ECO:0000256" key="1">
    <source>
        <dbReference type="SAM" id="MobiDB-lite"/>
    </source>
</evidence>
<feature type="compositionally biased region" description="Pro residues" evidence="1">
    <location>
        <begin position="32"/>
        <end position="52"/>
    </location>
</feature>
<evidence type="ECO:0000313" key="4">
    <source>
        <dbReference type="Proteomes" id="UP000053611"/>
    </source>
</evidence>
<dbReference type="GO" id="GO:0016787">
    <property type="term" value="F:hydrolase activity"/>
    <property type="evidence" value="ECO:0007669"/>
    <property type="project" value="UniProtKB-KW"/>
</dbReference>
<organism evidence="3 4">
    <name type="scientific">Cutaneotrichosporon oleaginosum</name>
    <dbReference type="NCBI Taxonomy" id="879819"/>
    <lineage>
        <taxon>Eukaryota</taxon>
        <taxon>Fungi</taxon>
        <taxon>Dikarya</taxon>
        <taxon>Basidiomycota</taxon>
        <taxon>Agaricomycotina</taxon>
        <taxon>Tremellomycetes</taxon>
        <taxon>Trichosporonales</taxon>
        <taxon>Trichosporonaceae</taxon>
        <taxon>Cutaneotrichosporon</taxon>
    </lineage>
</organism>
<sequence>MAPIVTYPPYNQPSVAPSPTVQPPRELLALRRPPPSTAPAPPARPSLAPPPKGYTRTLHAAPAAWPKTLKESVGSFSRQADPFGPVPAKESKEERAARIVREKDVSCGRRKDATYWSIEEAEASSQPPQWLAVERWHRDVPDNDGITLVVAHANGLQKELYHPMIAKLLQKSEPGALFGTGAPLDPAVMVPIINDVWFLDDVHHGASVDLNAGKLASMYAWADCARDCLNFVKHVLPTAGGSYQMKWSDGVTAPPVIGVGHSIGGNAMVQAARAAPGCFSALLLLEPMCQPALGNVQVKMGNPIVQGALKRRSEWPSVKSAAESRTNPMFKTWDQDVFDLYLQTSLVPTGNGEEVTLATPKWAEAAIFSDPEGPQRGWDALPELRCPVGFVLGGDPMWLGGPKVVPEIPWRAPRSRNERIMAGGHLLPQERPAECADAAWRFFTTLAAGQWDATASKL</sequence>
<dbReference type="Gene3D" id="3.40.50.1820">
    <property type="entry name" value="alpha/beta hydrolase"/>
    <property type="match status" value="1"/>
</dbReference>